<dbReference type="HOGENOM" id="CLU_3174174_0_0_10"/>
<protein>
    <submittedName>
        <fullName evidence="2">Uncharacterized protein</fullName>
    </submittedName>
</protein>
<evidence type="ECO:0000313" key="2">
    <source>
        <dbReference type="EMBL" id="AEW20179.1"/>
    </source>
</evidence>
<organism evidence="2 3">
    <name type="scientific">Tannerella forsythia (strain ATCC 43037 / JCM 10827 / CCUG 21028 A / KCTC 5666 / FDC 338)</name>
    <name type="common">Bacteroides forsythus</name>
    <dbReference type="NCBI Taxonomy" id="203275"/>
    <lineage>
        <taxon>Bacteria</taxon>
        <taxon>Pseudomonadati</taxon>
        <taxon>Bacteroidota</taxon>
        <taxon>Bacteroidia</taxon>
        <taxon>Bacteroidales</taxon>
        <taxon>Tannerellaceae</taxon>
        <taxon>Tannerella</taxon>
    </lineage>
</organism>
<dbReference type="KEGG" id="tfo:BFO_1852"/>
<keyword evidence="3" id="KW-1185">Reference proteome</keyword>
<evidence type="ECO:0000256" key="1">
    <source>
        <dbReference type="SAM" id="MobiDB-lite"/>
    </source>
</evidence>
<reference evidence="3" key="1">
    <citation type="submission" date="2011-12" db="EMBL/GenBank/DDBJ databases">
        <title>Complete sequence of Tannerella forsythia ATCC 43037.</title>
        <authorList>
            <person name="Dewhirst F."/>
            <person name="Tanner A."/>
            <person name="Izard J."/>
            <person name="Brinkac L."/>
            <person name="Durkin A.S."/>
            <person name="Hostetler J."/>
            <person name="Shetty J."/>
            <person name="Torralba M."/>
            <person name="Gill S."/>
            <person name="Nelson K."/>
        </authorList>
    </citation>
    <scope>NUCLEOTIDE SEQUENCE [LARGE SCALE GENOMIC DNA]</scope>
    <source>
        <strain evidence="3">ATCC 43037 / JCM 10827 / CCUG 33226 / KCTC 5666 / FDC 338</strain>
    </source>
</reference>
<accession>G8UP52</accession>
<gene>
    <name evidence="2" type="ordered locus">BFO_1852</name>
</gene>
<dbReference type="EMBL" id="CP003191">
    <property type="protein sequence ID" value="AEW20179.1"/>
    <property type="molecule type" value="Genomic_DNA"/>
</dbReference>
<evidence type="ECO:0000313" key="3">
    <source>
        <dbReference type="Proteomes" id="UP000005436"/>
    </source>
</evidence>
<proteinExistence type="predicted"/>
<dbReference type="Proteomes" id="UP000005436">
    <property type="component" value="Chromosome"/>
</dbReference>
<dbReference type="AlphaFoldDB" id="G8UP52"/>
<name>G8UP52_TANFA</name>
<feature type="compositionally biased region" description="Polar residues" evidence="1">
    <location>
        <begin position="35"/>
        <end position="47"/>
    </location>
</feature>
<feature type="region of interest" description="Disordered" evidence="1">
    <location>
        <begin position="23"/>
        <end position="47"/>
    </location>
</feature>
<sequence length="47" mass="5353">MYILYFFDVYCLSIIGTAKSKKRNRKGSYDGTRGGQQFNSHTAQVVC</sequence>
<dbReference type="STRING" id="203275.BFO_1852"/>